<dbReference type="Proteomes" id="UP000534677">
    <property type="component" value="Unassembled WGS sequence"/>
</dbReference>
<gene>
    <name evidence="1" type="ORF">HF209_30460</name>
</gene>
<dbReference type="RefSeq" id="WP_185710733.1">
    <property type="nucleotide sequence ID" value="NZ_JAAXCZ010000026.1"/>
</dbReference>
<dbReference type="EMBL" id="JAAXCZ010000026">
    <property type="protein sequence ID" value="MBC2385280.1"/>
    <property type="molecule type" value="Genomic_DNA"/>
</dbReference>
<organism evidence="1 2">
    <name type="scientific">Pseudomonas cremoris</name>
    <dbReference type="NCBI Taxonomy" id="2724178"/>
    <lineage>
        <taxon>Bacteria</taxon>
        <taxon>Pseudomonadati</taxon>
        <taxon>Pseudomonadota</taxon>
        <taxon>Gammaproteobacteria</taxon>
        <taxon>Pseudomonadales</taxon>
        <taxon>Pseudomonadaceae</taxon>
        <taxon>Pseudomonas</taxon>
    </lineage>
</organism>
<evidence type="ECO:0000313" key="2">
    <source>
        <dbReference type="Proteomes" id="UP000534677"/>
    </source>
</evidence>
<accession>A0ABR6THY3</accession>
<comment type="caution">
    <text evidence="1">The sequence shown here is derived from an EMBL/GenBank/DDBJ whole genome shotgun (WGS) entry which is preliminary data.</text>
</comment>
<reference evidence="1 2" key="1">
    <citation type="submission" date="2020-04" db="EMBL/GenBank/DDBJ databases">
        <title>Pseudomonas crami sp. nov., a novel proteolytic bacterial species isolated from cream.</title>
        <authorList>
            <person name="Hofmann K."/>
            <person name="Woller A."/>
            <person name="Huptas C."/>
            <person name="Wenning M."/>
            <person name="Scherer S."/>
            <person name="Doll E.V."/>
        </authorList>
    </citation>
    <scope>NUCLEOTIDE SEQUENCE [LARGE SCALE GENOMIC DNA]</scope>
    <source>
        <strain evidence="1 2">WS 5096</strain>
    </source>
</reference>
<evidence type="ECO:0000313" key="1">
    <source>
        <dbReference type="EMBL" id="MBC2385280.1"/>
    </source>
</evidence>
<proteinExistence type="predicted"/>
<sequence>MQTEQSKTIRQAVVRRYFFGMTSHIELACGHSRDERVMWAGSDVAPGEATTCFDCRLVAAGLMPTEEQLQAFRRKHGTE</sequence>
<name>A0ABR6THY3_9PSED</name>
<keyword evidence="2" id="KW-1185">Reference proteome</keyword>
<protein>
    <submittedName>
        <fullName evidence="1">Uncharacterized protein</fullName>
    </submittedName>
</protein>